<comment type="caution">
    <text evidence="1">The sequence shown here is derived from an EMBL/GenBank/DDBJ whole genome shotgun (WGS) entry which is preliminary data.</text>
</comment>
<proteinExistence type="predicted"/>
<dbReference type="RefSeq" id="WP_189093001.1">
    <property type="nucleotide sequence ID" value="NZ_BMQL01000052.1"/>
</dbReference>
<name>A0A918CN04_9DEIO</name>
<reference evidence="1" key="1">
    <citation type="journal article" date="2014" name="Int. J. Syst. Evol. Microbiol.">
        <title>Complete genome sequence of Corynebacterium casei LMG S-19264T (=DSM 44701T), isolated from a smear-ripened cheese.</title>
        <authorList>
            <consortium name="US DOE Joint Genome Institute (JGI-PGF)"/>
            <person name="Walter F."/>
            <person name="Albersmeier A."/>
            <person name="Kalinowski J."/>
            <person name="Ruckert C."/>
        </authorList>
    </citation>
    <scope>NUCLEOTIDE SEQUENCE</scope>
    <source>
        <strain evidence="1">JCM 31311</strain>
    </source>
</reference>
<reference evidence="1" key="2">
    <citation type="submission" date="2020-09" db="EMBL/GenBank/DDBJ databases">
        <authorList>
            <person name="Sun Q."/>
            <person name="Ohkuma M."/>
        </authorList>
    </citation>
    <scope>NUCLEOTIDE SEQUENCE</scope>
    <source>
        <strain evidence="1">JCM 31311</strain>
    </source>
</reference>
<sequence>MTTLDAPKPDTIEALSPAERTHLEQCEGRISKGIGTFRDVGEAISEIITGRLYREQYATSDAYLAEKWGMTRQHANRLVSAAHTASVLEPIGLHPENERQARKLKSAAKIVEKLSPEDQIMLAEAIKTSTESTQPDTSQIRAYAETVKEINRTGTVEDPDSGEQVPWMELPPERRAVIFQENVSTNTYERTQRQKVHKAEGVLEAKANGRGGWTDWVMTYAQQSLTDSQEIRIVVKRDRSGNAKATALIVDTETHATIAFGDDATWLKQAVLNLAEEVKGI</sequence>
<dbReference type="EMBL" id="BMQL01000052">
    <property type="protein sequence ID" value="GGR31288.1"/>
    <property type="molecule type" value="Genomic_DNA"/>
</dbReference>
<evidence type="ECO:0000313" key="2">
    <source>
        <dbReference type="Proteomes" id="UP000603865"/>
    </source>
</evidence>
<dbReference type="Proteomes" id="UP000603865">
    <property type="component" value="Unassembled WGS sequence"/>
</dbReference>
<gene>
    <name evidence="1" type="ORF">GCM10008957_47450</name>
</gene>
<accession>A0A918CN04</accession>
<organism evidence="1 2">
    <name type="scientific">Deinococcus ruber</name>
    <dbReference type="NCBI Taxonomy" id="1848197"/>
    <lineage>
        <taxon>Bacteria</taxon>
        <taxon>Thermotogati</taxon>
        <taxon>Deinococcota</taxon>
        <taxon>Deinococci</taxon>
        <taxon>Deinococcales</taxon>
        <taxon>Deinococcaceae</taxon>
        <taxon>Deinococcus</taxon>
    </lineage>
</organism>
<dbReference type="AlphaFoldDB" id="A0A918CN04"/>
<evidence type="ECO:0000313" key="1">
    <source>
        <dbReference type="EMBL" id="GGR31288.1"/>
    </source>
</evidence>
<protein>
    <submittedName>
        <fullName evidence="1">Uncharacterized protein</fullName>
    </submittedName>
</protein>
<keyword evidence="2" id="KW-1185">Reference proteome</keyword>